<evidence type="ECO:0000313" key="5">
    <source>
        <dbReference type="Proteomes" id="UP000076552"/>
    </source>
</evidence>
<dbReference type="GO" id="GO:0016651">
    <property type="term" value="F:oxidoreductase activity, acting on NAD(P)H"/>
    <property type="evidence" value="ECO:0007669"/>
    <property type="project" value="InterPro"/>
</dbReference>
<dbReference type="Gene3D" id="3.40.50.720">
    <property type="entry name" value="NAD(P)-binding Rossmann-like Domain"/>
    <property type="match status" value="1"/>
</dbReference>
<keyword evidence="5" id="KW-1185">Reference proteome</keyword>
<evidence type="ECO:0000256" key="1">
    <source>
        <dbReference type="ARBA" id="ARBA00008072"/>
    </source>
</evidence>
<sequence length="334" mass="35375">MPVNKAAWLTFSKAYPFQVDGAPFPTAGPGEVVIKNAVTALNRTEMAQALIRTQNPVEWKIQDLGIIVQKYPTILGADAAGLIEEIGEGVAHLRKGQRVIGKADANLVSPIPDNMSFESASVLPLGIATAAVGLYKKQHLGLPLPSLNPKPIGKTLLVWGGASSVGGTAVQLAVASGLRVVSTASQRNFDKVLALGADTVLDYHSATIVHDAEKVLLGTEFVGVYDAISSPETLKPISAILDKIGPRRVVTVLPNNGEFGKNALITVETAYQITQNPEEVQNPIWRDFVPGALEKGQLQPKPEPEVVGEGLASIQAGLDMLKKGVSAKKLVIQH</sequence>
<gene>
    <name evidence="4" type="ORF">CT0861_01317</name>
</gene>
<protein>
    <submittedName>
        <fullName evidence="4">Zinc-binding oxidoreductase/dehydrogenase</fullName>
    </submittedName>
</protein>
<evidence type="ECO:0000259" key="3">
    <source>
        <dbReference type="SMART" id="SM00829"/>
    </source>
</evidence>
<keyword evidence="2" id="KW-0560">Oxidoreductase</keyword>
<dbReference type="SUPFAM" id="SSF50129">
    <property type="entry name" value="GroES-like"/>
    <property type="match status" value="1"/>
</dbReference>
<evidence type="ECO:0000256" key="2">
    <source>
        <dbReference type="ARBA" id="ARBA00023002"/>
    </source>
</evidence>
<accession>A0A166SM79</accession>
<dbReference type="AlphaFoldDB" id="A0A166SM79"/>
<dbReference type="Proteomes" id="UP000076552">
    <property type="component" value="Unassembled WGS sequence"/>
</dbReference>
<dbReference type="InterPro" id="IPR013149">
    <property type="entry name" value="ADH-like_C"/>
</dbReference>
<feature type="domain" description="Enoyl reductase (ER)" evidence="3">
    <location>
        <begin position="9"/>
        <end position="332"/>
    </location>
</feature>
<dbReference type="InterPro" id="IPR011032">
    <property type="entry name" value="GroES-like_sf"/>
</dbReference>
<proteinExistence type="inferred from homology"/>
<dbReference type="EMBL" id="LFIV01000082">
    <property type="protein sequence ID" value="KZL70920.1"/>
    <property type="molecule type" value="Genomic_DNA"/>
</dbReference>
<name>A0A166SM79_9PEZI</name>
<dbReference type="STRING" id="708197.A0A166SM79"/>
<dbReference type="InterPro" id="IPR036291">
    <property type="entry name" value="NAD(P)-bd_dom_sf"/>
</dbReference>
<comment type="similarity">
    <text evidence="1">Belongs to the zinc-containing alcohol dehydrogenase family.</text>
</comment>
<comment type="caution">
    <text evidence="4">The sequence shown here is derived from an EMBL/GenBank/DDBJ whole genome shotgun (WGS) entry which is preliminary data.</text>
</comment>
<dbReference type="SUPFAM" id="SSF51735">
    <property type="entry name" value="NAD(P)-binding Rossmann-fold domains"/>
    <property type="match status" value="1"/>
</dbReference>
<dbReference type="InterPro" id="IPR047122">
    <property type="entry name" value="Trans-enoyl_RdTase-like"/>
</dbReference>
<dbReference type="InterPro" id="IPR020843">
    <property type="entry name" value="ER"/>
</dbReference>
<dbReference type="PANTHER" id="PTHR45348">
    <property type="entry name" value="HYPOTHETICAL OXIDOREDUCTASE (EUROFUNG)"/>
    <property type="match status" value="1"/>
</dbReference>
<reference evidence="4 5" key="1">
    <citation type="submission" date="2015-06" db="EMBL/GenBank/DDBJ databases">
        <title>Survival trade-offs in plant roots during colonization by closely related pathogenic and mutualistic fungi.</title>
        <authorList>
            <person name="Hacquard S."/>
            <person name="Kracher B."/>
            <person name="Hiruma K."/>
            <person name="Weinman A."/>
            <person name="Muench P."/>
            <person name="Garrido Oter R."/>
            <person name="Ver Loren van Themaat E."/>
            <person name="Dallerey J.-F."/>
            <person name="Damm U."/>
            <person name="Henrissat B."/>
            <person name="Lespinet O."/>
            <person name="Thon M."/>
            <person name="Kemen E."/>
            <person name="McHardy A.C."/>
            <person name="Schulze-Lefert P."/>
            <person name="O'Connell R.J."/>
        </authorList>
    </citation>
    <scope>NUCLEOTIDE SEQUENCE [LARGE SCALE GENOMIC DNA]</scope>
    <source>
        <strain evidence="4 5">0861</strain>
    </source>
</reference>
<dbReference type="InterPro" id="IPR013154">
    <property type="entry name" value="ADH-like_N"/>
</dbReference>
<dbReference type="Pfam" id="PF08240">
    <property type="entry name" value="ADH_N"/>
    <property type="match status" value="1"/>
</dbReference>
<organism evidence="4 5">
    <name type="scientific">Colletotrichum tofieldiae</name>
    <dbReference type="NCBI Taxonomy" id="708197"/>
    <lineage>
        <taxon>Eukaryota</taxon>
        <taxon>Fungi</taxon>
        <taxon>Dikarya</taxon>
        <taxon>Ascomycota</taxon>
        <taxon>Pezizomycotina</taxon>
        <taxon>Sordariomycetes</taxon>
        <taxon>Hypocreomycetidae</taxon>
        <taxon>Glomerellales</taxon>
        <taxon>Glomerellaceae</taxon>
        <taxon>Colletotrichum</taxon>
        <taxon>Colletotrichum spaethianum species complex</taxon>
    </lineage>
</organism>
<evidence type="ECO:0000313" key="4">
    <source>
        <dbReference type="EMBL" id="KZL70920.1"/>
    </source>
</evidence>
<dbReference type="SMART" id="SM00829">
    <property type="entry name" value="PKS_ER"/>
    <property type="match status" value="1"/>
</dbReference>
<dbReference type="Pfam" id="PF00107">
    <property type="entry name" value="ADH_zinc_N"/>
    <property type="match status" value="1"/>
</dbReference>
<dbReference type="CDD" id="cd08249">
    <property type="entry name" value="enoyl_reductase_like"/>
    <property type="match status" value="1"/>
</dbReference>
<dbReference type="Gene3D" id="3.90.180.10">
    <property type="entry name" value="Medium-chain alcohol dehydrogenases, catalytic domain"/>
    <property type="match status" value="1"/>
</dbReference>
<dbReference type="PANTHER" id="PTHR45348:SF2">
    <property type="entry name" value="ZINC-TYPE ALCOHOL DEHYDROGENASE-LIKE PROTEIN C2E1P3.01"/>
    <property type="match status" value="1"/>
</dbReference>